<protein>
    <submittedName>
        <fullName evidence="2">Uncharacterized protein</fullName>
    </submittedName>
</protein>
<organism evidence="2 3">
    <name type="scientific">Cymbomonas tetramitiformis</name>
    <dbReference type="NCBI Taxonomy" id="36881"/>
    <lineage>
        <taxon>Eukaryota</taxon>
        <taxon>Viridiplantae</taxon>
        <taxon>Chlorophyta</taxon>
        <taxon>Pyramimonadophyceae</taxon>
        <taxon>Pyramimonadales</taxon>
        <taxon>Pyramimonadaceae</taxon>
        <taxon>Cymbomonas</taxon>
    </lineage>
</organism>
<comment type="caution">
    <text evidence="2">The sequence shown here is derived from an EMBL/GenBank/DDBJ whole genome shotgun (WGS) entry which is preliminary data.</text>
</comment>
<dbReference type="Proteomes" id="UP001190700">
    <property type="component" value="Unassembled WGS sequence"/>
</dbReference>
<dbReference type="AlphaFoldDB" id="A0AAE0BP29"/>
<dbReference type="EMBL" id="LGRX02033978">
    <property type="protein sequence ID" value="KAK3239254.1"/>
    <property type="molecule type" value="Genomic_DNA"/>
</dbReference>
<feature type="compositionally biased region" description="Basic residues" evidence="1">
    <location>
        <begin position="151"/>
        <end position="164"/>
    </location>
</feature>
<proteinExistence type="predicted"/>
<sequence length="164" mass="18209">MQRIGWLFNTGAVLRSNRSHVIWALRVAGETSAFVEELPFAAEEALSEAPPCPGPGDPPISPPVAEETPPPPVVEERRLRHQLWLSEEVAPSPPVAEETPPPPVVEEVRHCLLRPMALARYLQMMLPPVALLPSPKCKSRRKRMPPPQAMQKKKKKKGSKKTAE</sequence>
<feature type="compositionally biased region" description="Pro residues" evidence="1">
    <location>
        <begin position="50"/>
        <end position="73"/>
    </location>
</feature>
<evidence type="ECO:0000313" key="3">
    <source>
        <dbReference type="Proteomes" id="UP001190700"/>
    </source>
</evidence>
<feature type="region of interest" description="Disordered" evidence="1">
    <location>
        <begin position="45"/>
        <end position="73"/>
    </location>
</feature>
<name>A0AAE0BP29_9CHLO</name>
<gene>
    <name evidence="2" type="ORF">CYMTET_50805</name>
</gene>
<accession>A0AAE0BP29</accession>
<evidence type="ECO:0000256" key="1">
    <source>
        <dbReference type="SAM" id="MobiDB-lite"/>
    </source>
</evidence>
<keyword evidence="3" id="KW-1185">Reference proteome</keyword>
<feature type="region of interest" description="Disordered" evidence="1">
    <location>
        <begin position="131"/>
        <end position="164"/>
    </location>
</feature>
<reference evidence="2 3" key="1">
    <citation type="journal article" date="2015" name="Genome Biol. Evol.">
        <title>Comparative Genomics of a Bacterivorous Green Alga Reveals Evolutionary Causalities and Consequences of Phago-Mixotrophic Mode of Nutrition.</title>
        <authorList>
            <person name="Burns J.A."/>
            <person name="Paasch A."/>
            <person name="Narechania A."/>
            <person name="Kim E."/>
        </authorList>
    </citation>
    <scope>NUCLEOTIDE SEQUENCE [LARGE SCALE GENOMIC DNA]</scope>
    <source>
        <strain evidence="2 3">PLY_AMNH</strain>
    </source>
</reference>
<evidence type="ECO:0000313" key="2">
    <source>
        <dbReference type="EMBL" id="KAK3239254.1"/>
    </source>
</evidence>